<dbReference type="EMBL" id="CADCWE010000179">
    <property type="protein sequence ID" value="CAA9549134.1"/>
    <property type="molecule type" value="Genomic_DNA"/>
</dbReference>
<gene>
    <name evidence="2" type="ORF">AVDCRST_MAG73-2714</name>
</gene>
<accession>A0A6J4UHQ3</accession>
<reference evidence="2" key="1">
    <citation type="submission" date="2020-02" db="EMBL/GenBank/DDBJ databases">
        <authorList>
            <person name="Meier V. D."/>
        </authorList>
    </citation>
    <scope>NUCLEOTIDE SEQUENCE</scope>
    <source>
        <strain evidence="2">AVDCRST_MAG73</strain>
    </source>
</reference>
<feature type="transmembrane region" description="Helical" evidence="1">
    <location>
        <begin position="21"/>
        <end position="42"/>
    </location>
</feature>
<evidence type="ECO:0000256" key="1">
    <source>
        <dbReference type="SAM" id="Phobius"/>
    </source>
</evidence>
<evidence type="ECO:0000313" key="2">
    <source>
        <dbReference type="EMBL" id="CAA9549134.1"/>
    </source>
</evidence>
<organism evidence="2">
    <name type="scientific">uncultured Thermomicrobiales bacterium</name>
    <dbReference type="NCBI Taxonomy" id="1645740"/>
    <lineage>
        <taxon>Bacteria</taxon>
        <taxon>Pseudomonadati</taxon>
        <taxon>Thermomicrobiota</taxon>
        <taxon>Thermomicrobia</taxon>
        <taxon>Thermomicrobiales</taxon>
        <taxon>environmental samples</taxon>
    </lineage>
</organism>
<keyword evidence="1" id="KW-0812">Transmembrane</keyword>
<keyword evidence="1" id="KW-1133">Transmembrane helix</keyword>
<name>A0A6J4UHQ3_9BACT</name>
<sequence length="50" mass="5418">MMNLPCCPTKAQTTMEETGEVVLQVGLALLFVLLAVVAWSLVVGRLSPWT</sequence>
<proteinExistence type="predicted"/>
<keyword evidence="1" id="KW-0472">Membrane</keyword>
<protein>
    <submittedName>
        <fullName evidence="2">Uncharacterized protein</fullName>
    </submittedName>
</protein>
<dbReference type="AlphaFoldDB" id="A0A6J4UHQ3"/>